<name>A0ABD2B484_VESMC</name>
<dbReference type="Proteomes" id="UP001607303">
    <property type="component" value="Unassembled WGS sequence"/>
</dbReference>
<evidence type="ECO:0000313" key="1">
    <source>
        <dbReference type="EMBL" id="KAL2727526.1"/>
    </source>
</evidence>
<evidence type="ECO:0000313" key="2">
    <source>
        <dbReference type="Proteomes" id="UP001607303"/>
    </source>
</evidence>
<protein>
    <submittedName>
        <fullName evidence="1">Alpha-mannosidase 2-like isoform X1</fullName>
    </submittedName>
</protein>
<dbReference type="AlphaFoldDB" id="A0ABD2B484"/>
<dbReference type="EMBL" id="JAYRBN010000100">
    <property type="protein sequence ID" value="KAL2727526.1"/>
    <property type="molecule type" value="Genomic_DNA"/>
</dbReference>
<sequence length="219" mass="24607">MVNTIEDKAILNIIAAFTRQACPMKSTDDVTRVVEESRFIPIDARQGTQAPSTASSAAILNEELRYDRSLTSITPDYSEVPDSRISLATCPVTESRPADIDAQREFEKFDFQYTARNYCNALGFDFNESMTVQSGPSDQRPRKLSPPTGTPAYNCNFEVCLWPRNSSFCEIIVALTSISVCYRSPTLTYLLQLVKLIGTISHSPLEFSYRIENYRDVCP</sequence>
<keyword evidence="2" id="KW-1185">Reference proteome</keyword>
<reference evidence="1 2" key="1">
    <citation type="journal article" date="2024" name="Ann. Entomol. Soc. Am.">
        <title>Genomic analyses of the southern and eastern yellowjacket wasps (Hymenoptera: Vespidae) reveal evolutionary signatures of social life.</title>
        <authorList>
            <person name="Catto M.A."/>
            <person name="Caine P.B."/>
            <person name="Orr S.E."/>
            <person name="Hunt B.G."/>
            <person name="Goodisman M.A.D."/>
        </authorList>
    </citation>
    <scope>NUCLEOTIDE SEQUENCE [LARGE SCALE GENOMIC DNA]</scope>
    <source>
        <strain evidence="1">232</strain>
        <tissue evidence="1">Head and thorax</tissue>
    </source>
</reference>
<proteinExistence type="predicted"/>
<accession>A0ABD2B484</accession>
<gene>
    <name evidence="1" type="ORF">V1477_016802</name>
</gene>
<organism evidence="1 2">
    <name type="scientific">Vespula maculifrons</name>
    <name type="common">Eastern yellow jacket</name>
    <name type="synonym">Wasp</name>
    <dbReference type="NCBI Taxonomy" id="7453"/>
    <lineage>
        <taxon>Eukaryota</taxon>
        <taxon>Metazoa</taxon>
        <taxon>Ecdysozoa</taxon>
        <taxon>Arthropoda</taxon>
        <taxon>Hexapoda</taxon>
        <taxon>Insecta</taxon>
        <taxon>Pterygota</taxon>
        <taxon>Neoptera</taxon>
        <taxon>Endopterygota</taxon>
        <taxon>Hymenoptera</taxon>
        <taxon>Apocrita</taxon>
        <taxon>Aculeata</taxon>
        <taxon>Vespoidea</taxon>
        <taxon>Vespidae</taxon>
        <taxon>Vespinae</taxon>
        <taxon>Vespula</taxon>
    </lineage>
</organism>
<comment type="caution">
    <text evidence="1">The sequence shown here is derived from an EMBL/GenBank/DDBJ whole genome shotgun (WGS) entry which is preliminary data.</text>
</comment>